<protein>
    <recommendedName>
        <fullName evidence="2">Disease resistance R13L4/SHOC-2-like LRR domain-containing protein</fullName>
    </recommendedName>
</protein>
<dbReference type="PANTHER" id="PTHR47186:SF61">
    <property type="entry name" value="LEUCINE-RICH REPEAT-CONTAINING PROTEIN 57-RELATED"/>
    <property type="match status" value="1"/>
</dbReference>
<reference evidence="3" key="1">
    <citation type="submission" date="2020-06" db="EMBL/GenBank/DDBJ databases">
        <title>WGS assembly of Ceratodon purpureus strain R40.</title>
        <authorList>
            <person name="Carey S.B."/>
            <person name="Jenkins J."/>
            <person name="Shu S."/>
            <person name="Lovell J.T."/>
            <person name="Sreedasyam A."/>
            <person name="Maumus F."/>
            <person name="Tiley G.P."/>
            <person name="Fernandez-Pozo N."/>
            <person name="Barry K."/>
            <person name="Chen C."/>
            <person name="Wang M."/>
            <person name="Lipzen A."/>
            <person name="Daum C."/>
            <person name="Saski C.A."/>
            <person name="Payton A.C."/>
            <person name="Mcbreen J.C."/>
            <person name="Conrad R.E."/>
            <person name="Kollar L.M."/>
            <person name="Olsson S."/>
            <person name="Huttunen S."/>
            <person name="Landis J.B."/>
            <person name="Wickett N.J."/>
            <person name="Johnson M.G."/>
            <person name="Rensing S.A."/>
            <person name="Grimwood J."/>
            <person name="Schmutz J."/>
            <person name="Mcdaniel S.F."/>
        </authorList>
    </citation>
    <scope>NUCLEOTIDE SEQUENCE</scope>
    <source>
        <strain evidence="3">R40</strain>
    </source>
</reference>
<accession>A0A8T0GUN8</accession>
<gene>
    <name evidence="3" type="ORF">KC19_8G027500</name>
</gene>
<dbReference type="Gene3D" id="3.80.10.10">
    <property type="entry name" value="Ribonuclease Inhibitor"/>
    <property type="match status" value="3"/>
</dbReference>
<name>A0A8T0GUN8_CERPU</name>
<evidence type="ECO:0000256" key="1">
    <source>
        <dbReference type="ARBA" id="ARBA00022737"/>
    </source>
</evidence>
<evidence type="ECO:0000313" key="3">
    <source>
        <dbReference type="EMBL" id="KAG0563396.1"/>
    </source>
</evidence>
<keyword evidence="1" id="KW-0677">Repeat</keyword>
<dbReference type="PANTHER" id="PTHR47186">
    <property type="entry name" value="LEUCINE-RICH REPEAT-CONTAINING PROTEIN 57"/>
    <property type="match status" value="1"/>
</dbReference>
<dbReference type="SUPFAM" id="SSF52058">
    <property type="entry name" value="L domain-like"/>
    <property type="match status" value="2"/>
</dbReference>
<proteinExistence type="predicted"/>
<evidence type="ECO:0000259" key="2">
    <source>
        <dbReference type="Pfam" id="PF23598"/>
    </source>
</evidence>
<feature type="domain" description="Disease resistance R13L4/SHOC-2-like LRR" evidence="2">
    <location>
        <begin position="596"/>
        <end position="836"/>
    </location>
</feature>
<dbReference type="Proteomes" id="UP000822688">
    <property type="component" value="Chromosome 8"/>
</dbReference>
<evidence type="ECO:0000313" key="4">
    <source>
        <dbReference type="Proteomes" id="UP000822688"/>
    </source>
</evidence>
<dbReference type="AlphaFoldDB" id="A0A8T0GUN8"/>
<comment type="caution">
    <text evidence="3">The sequence shown here is derived from an EMBL/GenBank/DDBJ whole genome shotgun (WGS) entry which is preliminary data.</text>
</comment>
<keyword evidence="4" id="KW-1185">Reference proteome</keyword>
<organism evidence="3 4">
    <name type="scientific">Ceratodon purpureus</name>
    <name type="common">Fire moss</name>
    <name type="synonym">Dicranum purpureum</name>
    <dbReference type="NCBI Taxonomy" id="3225"/>
    <lineage>
        <taxon>Eukaryota</taxon>
        <taxon>Viridiplantae</taxon>
        <taxon>Streptophyta</taxon>
        <taxon>Embryophyta</taxon>
        <taxon>Bryophyta</taxon>
        <taxon>Bryophytina</taxon>
        <taxon>Bryopsida</taxon>
        <taxon>Dicranidae</taxon>
        <taxon>Pseudoditrichales</taxon>
        <taxon>Ditrichaceae</taxon>
        <taxon>Ceratodon</taxon>
    </lineage>
</organism>
<sequence>MSDGDVGSPKRVTPVGLFRTSLIRGFRSELLNVCAVYRSFMKWYGINQPLHLVDVANQARALVQFSEDTTQSYHHQLSRRTCPSGLLGCTDEDFTSNKMERDCIEMPELEESEGRSLLLYHAAPSNHVNVDVLRQCLQRCYFRKDDDDDDCDLLPIGMALEELGLQSGNDADQWTEELHTHIQVQEKEHSIYSVMRKRFDEHPLFSILKKSFDALSKEDQMLFMDAALFYPRDSFVDPSWNISTLDWMHMVHGGSVEDIKARLKDLRDKSLLQSFDETNSKIGIHDFWREFAVIQANAGKQKSPWLYDNHEDGQFDRHRGESSTLHGSGWEDLQRAFIWRTRVKEDLNFSHCSNLTALTLRNVPLVNKKLDLSPLKCLKYLEVHFHGGPGSAQVLGLGSLTSLVVLRWFLVLAISPCLQEIGLLINLQVLQLHFLRWKKRDSSRLMFQHLDFSRLSLLQTFSLSATGEDWTPDFGWLCHRGVFSRYEIERFESYLVTDVYMIESLRNFQKLQSLQKLDISQCPCIKALPGLNELVALLELKATRCIYLEEFPSLHKLQRLQKLDISFCVSIRTLPGLEDLVALLELDAFGCFELAKFPNFQKLQKLQRLDISVCPKIKAVPGLDDLVSLLELRVSGCTNLEELPNVQKLQQLQKLDISQCPSIKALPGLGDLVALQELHAQECYNLTELPDLRKLTSLRVLNLKTDGYLEEYRLKYPYSACIKPVSINSIPGLDELTALSELTVDFPVFEDAPDLRKLTNLTKLSVRGWSPRAAAGLASLPNLQILKISDTDGLQLVEPTGISSFTSLRRLELYRCDFEDVSCLSSLIAFQHLEVTYHGDYRDEYLCLRKLLLSVLDMPSVGFTLSVGYDNQCWSSICDELQRLQDRSLLAPYFWKVTSN</sequence>
<dbReference type="InterPro" id="IPR055414">
    <property type="entry name" value="LRR_R13L4/SHOC2-like"/>
</dbReference>
<dbReference type="Pfam" id="PF23598">
    <property type="entry name" value="LRR_14"/>
    <property type="match status" value="1"/>
</dbReference>
<dbReference type="InterPro" id="IPR032675">
    <property type="entry name" value="LRR_dom_sf"/>
</dbReference>
<dbReference type="EMBL" id="CM026429">
    <property type="protein sequence ID" value="KAG0563396.1"/>
    <property type="molecule type" value="Genomic_DNA"/>
</dbReference>